<name>W1P6F4_AMBTC</name>
<proteinExistence type="predicted"/>
<dbReference type="Gramene" id="ERN02565">
    <property type="protein sequence ID" value="ERN02565"/>
    <property type="gene ID" value="AMTR_s00087p00060880"/>
</dbReference>
<evidence type="ECO:0000313" key="1">
    <source>
        <dbReference type="EMBL" id="ERN02565.1"/>
    </source>
</evidence>
<evidence type="ECO:0000313" key="2">
    <source>
        <dbReference type="Proteomes" id="UP000017836"/>
    </source>
</evidence>
<accession>W1P6F4</accession>
<dbReference type="EMBL" id="KI394524">
    <property type="protein sequence ID" value="ERN02565.1"/>
    <property type="molecule type" value="Genomic_DNA"/>
</dbReference>
<reference evidence="2" key="1">
    <citation type="journal article" date="2013" name="Science">
        <title>The Amborella genome and the evolution of flowering plants.</title>
        <authorList>
            <consortium name="Amborella Genome Project"/>
        </authorList>
    </citation>
    <scope>NUCLEOTIDE SEQUENCE [LARGE SCALE GENOMIC DNA]</scope>
</reference>
<organism evidence="1 2">
    <name type="scientific">Amborella trichopoda</name>
    <dbReference type="NCBI Taxonomy" id="13333"/>
    <lineage>
        <taxon>Eukaryota</taxon>
        <taxon>Viridiplantae</taxon>
        <taxon>Streptophyta</taxon>
        <taxon>Embryophyta</taxon>
        <taxon>Tracheophyta</taxon>
        <taxon>Spermatophyta</taxon>
        <taxon>Magnoliopsida</taxon>
        <taxon>Amborellales</taxon>
        <taxon>Amborellaceae</taxon>
        <taxon>Amborella</taxon>
    </lineage>
</organism>
<gene>
    <name evidence="1" type="ORF">AMTR_s00087p00060880</name>
</gene>
<sequence length="78" mass="8366">MTLRNLPRNPFISGSLLTRTPPPGALLWGSLSGNPSPISIGVPLQEYCRQLTVETTLFQHLTGTLFTGKPTDGTSLCP</sequence>
<dbReference type="HOGENOM" id="CLU_2625281_0_0_1"/>
<keyword evidence="2" id="KW-1185">Reference proteome</keyword>
<dbReference type="Proteomes" id="UP000017836">
    <property type="component" value="Unassembled WGS sequence"/>
</dbReference>
<dbReference type="AlphaFoldDB" id="W1P6F4"/>
<protein>
    <submittedName>
        <fullName evidence="1">Uncharacterized protein</fullName>
    </submittedName>
</protein>